<dbReference type="AlphaFoldDB" id="A0A7J7P2N5"/>
<feature type="non-terminal residue" evidence="1">
    <location>
        <position position="235"/>
    </location>
</feature>
<organism evidence="1 2">
    <name type="scientific">Kingdonia uniflora</name>
    <dbReference type="NCBI Taxonomy" id="39325"/>
    <lineage>
        <taxon>Eukaryota</taxon>
        <taxon>Viridiplantae</taxon>
        <taxon>Streptophyta</taxon>
        <taxon>Embryophyta</taxon>
        <taxon>Tracheophyta</taxon>
        <taxon>Spermatophyta</taxon>
        <taxon>Magnoliopsida</taxon>
        <taxon>Ranunculales</taxon>
        <taxon>Circaeasteraceae</taxon>
        <taxon>Kingdonia</taxon>
    </lineage>
</organism>
<name>A0A7J7P2N5_9MAGN</name>
<comment type="caution">
    <text evidence="1">The sequence shown here is derived from an EMBL/GenBank/DDBJ whole genome shotgun (WGS) entry which is preliminary data.</text>
</comment>
<dbReference type="EMBL" id="JACGCM010000333">
    <property type="protein sequence ID" value="KAF6173583.1"/>
    <property type="molecule type" value="Genomic_DNA"/>
</dbReference>
<evidence type="ECO:0000313" key="2">
    <source>
        <dbReference type="Proteomes" id="UP000541444"/>
    </source>
</evidence>
<dbReference type="Proteomes" id="UP000541444">
    <property type="component" value="Unassembled WGS sequence"/>
</dbReference>
<reference evidence="1 2" key="1">
    <citation type="journal article" date="2020" name="IScience">
        <title>Genome Sequencing of the Endangered Kingdonia uniflora (Circaeasteraceae, Ranunculales) Reveals Potential Mechanisms of Evolutionary Specialization.</title>
        <authorList>
            <person name="Sun Y."/>
            <person name="Deng T."/>
            <person name="Zhang A."/>
            <person name="Moore M.J."/>
            <person name="Landis J.B."/>
            <person name="Lin N."/>
            <person name="Zhang H."/>
            <person name="Zhang X."/>
            <person name="Huang J."/>
            <person name="Zhang X."/>
            <person name="Sun H."/>
            <person name="Wang H."/>
        </authorList>
    </citation>
    <scope>NUCLEOTIDE SEQUENCE [LARGE SCALE GENOMIC DNA]</scope>
    <source>
        <strain evidence="1">TB1705</strain>
        <tissue evidence="1">Leaf</tissue>
    </source>
</reference>
<gene>
    <name evidence="1" type="ORF">GIB67_022942</name>
</gene>
<evidence type="ECO:0000313" key="1">
    <source>
        <dbReference type="EMBL" id="KAF6173583.1"/>
    </source>
</evidence>
<keyword evidence="2" id="KW-1185">Reference proteome</keyword>
<accession>A0A7J7P2N5</accession>
<sequence length="235" mass="26951">MKEVIQLKYVVDEQCALEFADLPRQLDTKILEYKNLEAELGQKSGLKDYNQSLSVELNKKYKKSKSLKVVNALLMEQIDLHLPLATPLAVLQSHQPVPDVTLSKKYDDLLATHEDGKKLVNAEERMKSLEVNSSEWEVWRQVLTKALASEGMGNMGGPTFEELFEQHERFFKIAQQGPNGDYQEDLISTAVTLKNVVIAWREKMAKKKKIKKLLFQPWMKYLVEVRGVEISDNNS</sequence>
<proteinExistence type="predicted"/>
<protein>
    <submittedName>
        <fullName evidence="1">Uncharacterized protein</fullName>
    </submittedName>
</protein>